<comment type="caution">
    <text evidence="14">The sequence shown here is derived from an EMBL/GenBank/DDBJ whole genome shotgun (WGS) entry which is preliminary data.</text>
</comment>
<comment type="similarity">
    <text evidence="1">Belongs to the HesA/MoeB/ThiF family.</text>
</comment>
<reference evidence="14 15" key="1">
    <citation type="submission" date="2019-03" db="EMBL/GenBank/DDBJ databases">
        <title>Genomic Encyclopedia of Archaeal and Bacterial Type Strains, Phase II (KMG-II): from individual species to whole genera.</title>
        <authorList>
            <person name="Goeker M."/>
        </authorList>
    </citation>
    <scope>NUCLEOTIDE SEQUENCE [LARGE SCALE GENOMIC DNA]</scope>
    <source>
        <strain evidence="14 15">DSM 19035</strain>
    </source>
</reference>
<dbReference type="PANTHER" id="PTHR10953">
    <property type="entry name" value="UBIQUITIN-ACTIVATING ENZYME E1"/>
    <property type="match status" value="1"/>
</dbReference>
<dbReference type="CDD" id="cd00757">
    <property type="entry name" value="ThiF_MoeB_HesA_family"/>
    <property type="match status" value="1"/>
</dbReference>
<evidence type="ECO:0000256" key="10">
    <source>
        <dbReference type="ARBA" id="ARBA00075110"/>
    </source>
</evidence>
<evidence type="ECO:0000256" key="1">
    <source>
        <dbReference type="ARBA" id="ARBA00009919"/>
    </source>
</evidence>
<evidence type="ECO:0000313" key="14">
    <source>
        <dbReference type="EMBL" id="TDQ11045.1"/>
    </source>
</evidence>
<keyword evidence="2 14" id="KW-0808">Transferase</keyword>
<keyword evidence="15" id="KW-1185">Reference proteome</keyword>
<evidence type="ECO:0000313" key="15">
    <source>
        <dbReference type="Proteomes" id="UP000295620"/>
    </source>
</evidence>
<evidence type="ECO:0000256" key="9">
    <source>
        <dbReference type="ARBA" id="ARBA00073635"/>
    </source>
</evidence>
<evidence type="ECO:0000256" key="4">
    <source>
        <dbReference type="ARBA" id="ARBA00022840"/>
    </source>
</evidence>
<dbReference type="Gene3D" id="3.40.50.720">
    <property type="entry name" value="NAD(P)-binding Rossmann-like Domain"/>
    <property type="match status" value="1"/>
</dbReference>
<evidence type="ECO:0000256" key="5">
    <source>
        <dbReference type="ARBA" id="ARBA00052218"/>
    </source>
</evidence>
<dbReference type="InterPro" id="IPR000594">
    <property type="entry name" value="ThiF_NAD_FAD-bd"/>
</dbReference>
<dbReference type="Gene3D" id="3.40.250.10">
    <property type="entry name" value="Rhodanese-like domain"/>
    <property type="match status" value="1"/>
</dbReference>
<feature type="domain" description="Rhodanese" evidence="13">
    <location>
        <begin position="280"/>
        <end position="366"/>
    </location>
</feature>
<evidence type="ECO:0000256" key="11">
    <source>
        <dbReference type="ARBA" id="ARBA00075328"/>
    </source>
</evidence>
<keyword evidence="3" id="KW-0547">Nucleotide-binding</keyword>
<dbReference type="OrthoDB" id="9804286at2"/>
<dbReference type="InterPro" id="IPR036873">
    <property type="entry name" value="Rhodanese-like_dom_sf"/>
</dbReference>
<evidence type="ECO:0000256" key="3">
    <source>
        <dbReference type="ARBA" id="ARBA00022741"/>
    </source>
</evidence>
<dbReference type="InterPro" id="IPR045886">
    <property type="entry name" value="ThiF/MoeB/HesA"/>
</dbReference>
<dbReference type="Pfam" id="PF00899">
    <property type="entry name" value="ThiF"/>
    <property type="match status" value="1"/>
</dbReference>
<dbReference type="FunFam" id="3.40.50.720:FF:000033">
    <property type="entry name" value="Adenylyltransferase and sulfurtransferase MOCS3"/>
    <property type="match status" value="1"/>
</dbReference>
<dbReference type="Proteomes" id="UP000295620">
    <property type="component" value="Unassembled WGS sequence"/>
</dbReference>
<dbReference type="SMART" id="SM00450">
    <property type="entry name" value="RHOD"/>
    <property type="match status" value="1"/>
</dbReference>
<dbReference type="InterPro" id="IPR035985">
    <property type="entry name" value="Ubiquitin-activating_enz"/>
</dbReference>
<dbReference type="PROSITE" id="PS50206">
    <property type="entry name" value="RHODANESE_3"/>
    <property type="match status" value="1"/>
</dbReference>
<dbReference type="EC" id="2.7.7.80" evidence="8"/>
<accession>A0A4R6SYG9</accession>
<evidence type="ECO:0000256" key="8">
    <source>
        <dbReference type="ARBA" id="ARBA00066884"/>
    </source>
</evidence>
<comment type="subunit">
    <text evidence="7">Homodimer. Forms a stable heterotetrameric complex of 2 MoeB and 2 MoaD during adenylation of MoaD.</text>
</comment>
<comment type="function">
    <text evidence="6">Catalyzes the adenylation by ATP of the carboxyl group of the C-terminal glycine of sulfur carrier protein MoaD.</text>
</comment>
<proteinExistence type="inferred from homology"/>
<protein>
    <recommendedName>
        <fullName evidence="9">Molybdopterin-synthase adenylyltransferase</fullName>
        <ecNumber evidence="8">2.7.7.80</ecNumber>
    </recommendedName>
    <alternativeName>
        <fullName evidence="12">MoaD protein adenylase</fullName>
    </alternativeName>
    <alternativeName>
        <fullName evidence="10">Molybdopterin-converting factor subunit 1 adenylase</fullName>
    </alternativeName>
    <alternativeName>
        <fullName evidence="11">Sulfur carrier protein MoaD adenylyltransferase</fullName>
    </alternativeName>
</protein>
<organism evidence="14 15">
    <name type="scientific">Pedobacter metabolipauper</name>
    <dbReference type="NCBI Taxonomy" id="425513"/>
    <lineage>
        <taxon>Bacteria</taxon>
        <taxon>Pseudomonadati</taxon>
        <taxon>Bacteroidota</taxon>
        <taxon>Sphingobacteriia</taxon>
        <taxon>Sphingobacteriales</taxon>
        <taxon>Sphingobacteriaceae</taxon>
        <taxon>Pedobacter</taxon>
    </lineage>
</organism>
<dbReference type="GO" id="GO:0008641">
    <property type="term" value="F:ubiquitin-like modifier activating enzyme activity"/>
    <property type="evidence" value="ECO:0007669"/>
    <property type="project" value="InterPro"/>
</dbReference>
<evidence type="ECO:0000256" key="2">
    <source>
        <dbReference type="ARBA" id="ARBA00022679"/>
    </source>
</evidence>
<dbReference type="InterPro" id="IPR001763">
    <property type="entry name" value="Rhodanese-like_dom"/>
</dbReference>
<sequence length="368" mass="40292">MESERYNRQIILSGFGKEAQLRLLAAKVLVIGAGGLGCPALQYLAAAGVGHIGIADDDHISLSNLHRQILFSTADVGQLKTAVAANRLREMNPGIDIVTYPISVTKNNVLDLLENYDLILDGTDNFESRYLINDACALLSKPLVFAAVSGYEGQLAILNVADDQGLRTNYRDLFPVQPGAGEIPNCAENGVLGVLPGIIGTMAAAETIKLITGIGKPLINELLHYNLLTQAQYKMSISPAQDYTLPKTKTDFLKMEYQDSCGLSTGYTEINADQLQALQQERSVLLIDVRERHEVPILNKEIFTQVPMSEFDNFLLADIDAENIVLICQHGIRSVAAAEALQEKYGDSKNLYSLKGGIIKWRDYFSTT</sequence>
<gene>
    <name evidence="14" type="ORF">ATK78_0159</name>
</gene>
<dbReference type="EMBL" id="SNYC01000003">
    <property type="protein sequence ID" value="TDQ11045.1"/>
    <property type="molecule type" value="Genomic_DNA"/>
</dbReference>
<dbReference type="SUPFAM" id="SSF69572">
    <property type="entry name" value="Activating enzymes of the ubiquitin-like proteins"/>
    <property type="match status" value="1"/>
</dbReference>
<dbReference type="GO" id="GO:0004792">
    <property type="term" value="F:thiosulfate-cyanide sulfurtransferase activity"/>
    <property type="evidence" value="ECO:0007669"/>
    <property type="project" value="TreeGrafter"/>
</dbReference>
<evidence type="ECO:0000256" key="12">
    <source>
        <dbReference type="ARBA" id="ARBA00078531"/>
    </source>
</evidence>
<dbReference type="GO" id="GO:0061605">
    <property type="term" value="F:molybdopterin-synthase adenylyltransferase activity"/>
    <property type="evidence" value="ECO:0007669"/>
    <property type="project" value="UniProtKB-EC"/>
</dbReference>
<dbReference type="CDD" id="cd00158">
    <property type="entry name" value="RHOD"/>
    <property type="match status" value="1"/>
</dbReference>
<evidence type="ECO:0000259" key="13">
    <source>
        <dbReference type="PROSITE" id="PS50206"/>
    </source>
</evidence>
<dbReference type="GO" id="GO:0005524">
    <property type="term" value="F:ATP binding"/>
    <property type="evidence" value="ECO:0007669"/>
    <property type="project" value="UniProtKB-KW"/>
</dbReference>
<evidence type="ECO:0000256" key="7">
    <source>
        <dbReference type="ARBA" id="ARBA00063809"/>
    </source>
</evidence>
<evidence type="ECO:0000256" key="6">
    <source>
        <dbReference type="ARBA" id="ARBA00055169"/>
    </source>
</evidence>
<dbReference type="PANTHER" id="PTHR10953:SF102">
    <property type="entry name" value="ADENYLYLTRANSFERASE AND SULFURTRANSFERASE MOCS3"/>
    <property type="match status" value="1"/>
</dbReference>
<dbReference type="AlphaFoldDB" id="A0A4R6SYG9"/>
<keyword evidence="14" id="KW-0548">Nucleotidyltransferase</keyword>
<dbReference type="GO" id="GO:0005737">
    <property type="term" value="C:cytoplasm"/>
    <property type="evidence" value="ECO:0007669"/>
    <property type="project" value="TreeGrafter"/>
</dbReference>
<dbReference type="RefSeq" id="WP_133574156.1">
    <property type="nucleotide sequence ID" value="NZ_SNYC01000003.1"/>
</dbReference>
<dbReference type="Pfam" id="PF00581">
    <property type="entry name" value="Rhodanese"/>
    <property type="match status" value="1"/>
</dbReference>
<name>A0A4R6SYG9_9SPHI</name>
<comment type="catalytic activity">
    <reaction evidence="5">
        <text>[molybdopterin-synthase sulfur-carrier protein]-C-terminal Gly-Gly + ATP + H(+) = [molybdopterin-synthase sulfur-carrier protein]-C-terminal Gly-Gly-AMP + diphosphate</text>
        <dbReference type="Rhea" id="RHEA:43616"/>
        <dbReference type="Rhea" id="RHEA-COMP:12159"/>
        <dbReference type="Rhea" id="RHEA-COMP:12202"/>
        <dbReference type="ChEBI" id="CHEBI:15378"/>
        <dbReference type="ChEBI" id="CHEBI:30616"/>
        <dbReference type="ChEBI" id="CHEBI:33019"/>
        <dbReference type="ChEBI" id="CHEBI:90618"/>
        <dbReference type="ChEBI" id="CHEBI:90778"/>
        <dbReference type="EC" id="2.7.7.80"/>
    </reaction>
</comment>
<keyword evidence="4" id="KW-0067">ATP-binding</keyword>